<keyword evidence="2" id="KW-0560">Oxidoreductase</keyword>
<keyword evidence="9" id="KW-1185">Reference proteome</keyword>
<evidence type="ECO:0000259" key="6">
    <source>
        <dbReference type="Pfam" id="PF02771"/>
    </source>
</evidence>
<dbReference type="NCBIfam" id="TIGR04022">
    <property type="entry name" value="sulfur_SfnB"/>
    <property type="match status" value="1"/>
</dbReference>
<accession>A0ABP6H9X2</accession>
<dbReference type="Pfam" id="PF02770">
    <property type="entry name" value="Acyl-CoA_dh_M"/>
    <property type="match status" value="1"/>
</dbReference>
<evidence type="ECO:0000256" key="1">
    <source>
        <dbReference type="ARBA" id="ARBA00022630"/>
    </source>
</evidence>
<evidence type="ECO:0000256" key="3">
    <source>
        <dbReference type="ARBA" id="ARBA00049661"/>
    </source>
</evidence>
<evidence type="ECO:0000313" key="8">
    <source>
        <dbReference type="EMBL" id="GAA2738366.1"/>
    </source>
</evidence>
<dbReference type="InterPro" id="IPR037069">
    <property type="entry name" value="AcylCoA_DH/ox_N_sf"/>
</dbReference>
<feature type="region of interest" description="Disordered" evidence="4">
    <location>
        <begin position="1"/>
        <end position="78"/>
    </location>
</feature>
<dbReference type="InterPro" id="IPR013786">
    <property type="entry name" value="AcylCoA_DH/ox_N"/>
</dbReference>
<dbReference type="InterPro" id="IPR023922">
    <property type="entry name" value="S04_starv_induced_SfnB"/>
</dbReference>
<name>A0ABP6H9X2_9ACTN</name>
<feature type="domain" description="Acyl-CoA dehydrogenase/oxidase N-terminal" evidence="6">
    <location>
        <begin position="91"/>
        <end position="192"/>
    </location>
</feature>
<dbReference type="InterPro" id="IPR046373">
    <property type="entry name" value="Acyl-CoA_Oxase/DH_mid-dom_sf"/>
</dbReference>
<organism evidence="8 9">
    <name type="scientific">Actinocorallia aurantiaca</name>
    <dbReference type="NCBI Taxonomy" id="46204"/>
    <lineage>
        <taxon>Bacteria</taxon>
        <taxon>Bacillati</taxon>
        <taxon>Actinomycetota</taxon>
        <taxon>Actinomycetes</taxon>
        <taxon>Streptosporangiales</taxon>
        <taxon>Thermomonosporaceae</taxon>
        <taxon>Actinocorallia</taxon>
    </lineage>
</organism>
<dbReference type="Proteomes" id="UP001501842">
    <property type="component" value="Unassembled WGS sequence"/>
</dbReference>
<protein>
    <submittedName>
        <fullName evidence="8">SfnB family sulfur acquisition oxidoreductase</fullName>
    </submittedName>
</protein>
<comment type="similarity">
    <text evidence="3">Belongs to the HpaH/HsaA monooxygenase family.</text>
</comment>
<dbReference type="InterPro" id="IPR050741">
    <property type="entry name" value="Acyl-CoA_dehydrogenase"/>
</dbReference>
<dbReference type="InterPro" id="IPR036250">
    <property type="entry name" value="AcylCo_DH-like_C"/>
</dbReference>
<proteinExistence type="inferred from homology"/>
<evidence type="ECO:0000259" key="5">
    <source>
        <dbReference type="Pfam" id="PF02770"/>
    </source>
</evidence>
<dbReference type="InterPro" id="IPR006091">
    <property type="entry name" value="Acyl-CoA_Oxase/DH_mid-dom"/>
</dbReference>
<dbReference type="Pfam" id="PF08028">
    <property type="entry name" value="Acyl-CoA_dh_2"/>
    <property type="match status" value="1"/>
</dbReference>
<dbReference type="Gene3D" id="2.40.110.10">
    <property type="entry name" value="Butyryl-CoA Dehydrogenase, subunit A, domain 2"/>
    <property type="match status" value="1"/>
</dbReference>
<feature type="domain" description="Acyl-CoA dehydrogenase C-terminal" evidence="7">
    <location>
        <begin position="313"/>
        <end position="446"/>
    </location>
</feature>
<gene>
    <name evidence="8" type="ORF">GCM10010439_72140</name>
</gene>
<dbReference type="PANTHER" id="PTHR48083:SF19">
    <property type="entry name" value="FLAVIN-DEPENDENT MONOOXYGENASE, OXYGENASE SUBUNIT HSAA"/>
    <property type="match status" value="1"/>
</dbReference>
<dbReference type="InterPro" id="IPR013107">
    <property type="entry name" value="Acyl-CoA_DH_C"/>
</dbReference>
<dbReference type="PANTHER" id="PTHR48083">
    <property type="entry name" value="MEDIUM-CHAIN SPECIFIC ACYL-COA DEHYDROGENASE, MITOCHONDRIAL-RELATED"/>
    <property type="match status" value="1"/>
</dbReference>
<feature type="domain" description="Acyl-CoA oxidase/dehydrogenase middle" evidence="5">
    <location>
        <begin position="206"/>
        <end position="287"/>
    </location>
</feature>
<dbReference type="EMBL" id="BAAATZ010000037">
    <property type="protein sequence ID" value="GAA2738366.1"/>
    <property type="molecule type" value="Genomic_DNA"/>
</dbReference>
<dbReference type="Gene3D" id="1.20.140.10">
    <property type="entry name" value="Butyryl-CoA Dehydrogenase, subunit A, domain 3"/>
    <property type="match status" value="1"/>
</dbReference>
<dbReference type="Pfam" id="PF02771">
    <property type="entry name" value="Acyl-CoA_dh_N"/>
    <property type="match status" value="1"/>
</dbReference>
<sequence length="471" mass="50352">MKTPQVTRPTDALRALPDVRGTPYRGIGNVSSTGAETRGYGYGAPSTDRRTRSPPPVRTSAEAPRERHMTDPSPPAAEPAHVIRDAAEAVETAARLAAEFRVGASARDAGRELPYAQVERLSASGLLGVTVPAEHGGADVPVRTLAEVVRLLATGDPSLAQIPQSHFVYINVLRRQGTPEQQKFFFGEVLAGKRFGNAQSEAGTRHVQDIRTRLTRDGDGPYVLDGLKHYSTGALFAQWIPVLARVEDDSLHVAYVPRDAEGVTVVDDWNGMGQRTTASGTVRLEGVRVPADRVVPHHLTFQGPQLHGAVAQLLHAAIDAGLASAALAEAAEFVRTKSRPWFESGLESAVEDPLLVQHFGELGLRLRAADALLAAAGDAVDAATADLTDDTAAEASIAVAAAKVQAANTAVDVSGALFELAGTRAADDSLNLHRFWRDARTHTLHDPVRWKLQHLGRYVLTGARPPRHGLL</sequence>
<dbReference type="Gene3D" id="1.10.540.10">
    <property type="entry name" value="Acyl-CoA dehydrogenase/oxidase, N-terminal domain"/>
    <property type="match status" value="1"/>
</dbReference>
<evidence type="ECO:0000259" key="7">
    <source>
        <dbReference type="Pfam" id="PF08028"/>
    </source>
</evidence>
<evidence type="ECO:0000256" key="4">
    <source>
        <dbReference type="SAM" id="MobiDB-lite"/>
    </source>
</evidence>
<dbReference type="SUPFAM" id="SSF56645">
    <property type="entry name" value="Acyl-CoA dehydrogenase NM domain-like"/>
    <property type="match status" value="1"/>
</dbReference>
<evidence type="ECO:0000313" key="9">
    <source>
        <dbReference type="Proteomes" id="UP001501842"/>
    </source>
</evidence>
<evidence type="ECO:0000256" key="2">
    <source>
        <dbReference type="ARBA" id="ARBA00023002"/>
    </source>
</evidence>
<dbReference type="SUPFAM" id="SSF47203">
    <property type="entry name" value="Acyl-CoA dehydrogenase C-terminal domain-like"/>
    <property type="match status" value="1"/>
</dbReference>
<keyword evidence="1" id="KW-0285">Flavoprotein</keyword>
<dbReference type="InterPro" id="IPR009100">
    <property type="entry name" value="AcylCoA_DH/oxidase_NM_dom_sf"/>
</dbReference>
<comment type="caution">
    <text evidence="8">The sequence shown here is derived from an EMBL/GenBank/DDBJ whole genome shotgun (WGS) entry which is preliminary data.</text>
</comment>
<reference evidence="9" key="1">
    <citation type="journal article" date="2019" name="Int. J. Syst. Evol. Microbiol.">
        <title>The Global Catalogue of Microorganisms (GCM) 10K type strain sequencing project: providing services to taxonomists for standard genome sequencing and annotation.</title>
        <authorList>
            <consortium name="The Broad Institute Genomics Platform"/>
            <consortium name="The Broad Institute Genome Sequencing Center for Infectious Disease"/>
            <person name="Wu L."/>
            <person name="Ma J."/>
        </authorList>
    </citation>
    <scope>NUCLEOTIDE SEQUENCE [LARGE SCALE GENOMIC DNA]</scope>
    <source>
        <strain evidence="9">JCM 8201</strain>
    </source>
</reference>